<dbReference type="GeneID" id="28830336"/>
<feature type="signal peptide" evidence="1">
    <location>
        <begin position="1"/>
        <end position="19"/>
    </location>
</feature>
<protein>
    <submittedName>
        <fullName evidence="2">Uncharacterized protein</fullName>
    </submittedName>
</protein>
<proteinExistence type="predicted"/>
<gene>
    <name evidence="2" type="ORF">LY89DRAFT_740589</name>
</gene>
<organism evidence="2 3">
    <name type="scientific">Mollisia scopiformis</name>
    <name type="common">Conifer needle endophyte fungus</name>
    <name type="synonym">Phialocephala scopiformis</name>
    <dbReference type="NCBI Taxonomy" id="149040"/>
    <lineage>
        <taxon>Eukaryota</taxon>
        <taxon>Fungi</taxon>
        <taxon>Dikarya</taxon>
        <taxon>Ascomycota</taxon>
        <taxon>Pezizomycotina</taxon>
        <taxon>Leotiomycetes</taxon>
        <taxon>Helotiales</taxon>
        <taxon>Mollisiaceae</taxon>
        <taxon>Mollisia</taxon>
    </lineage>
</organism>
<dbReference type="InParanoid" id="A0A132BET5"/>
<dbReference type="EMBL" id="KQ947430">
    <property type="protein sequence ID" value="KUJ10197.1"/>
    <property type="molecule type" value="Genomic_DNA"/>
</dbReference>
<dbReference type="KEGG" id="psco:LY89DRAFT_740589"/>
<dbReference type="RefSeq" id="XP_018064552.1">
    <property type="nucleotide sequence ID" value="XM_018220610.1"/>
</dbReference>
<sequence length="108" mass="11885">MRLISLFTVVFFSANCVIATPVQILNGKGLSFADGLPEGYSIGKLRYRATIDGLVVGFEGDSREDIYAQVKAKSPDFQIPYGNATEIKEPTALLESRDPSNLKPREFI</sequence>
<evidence type="ECO:0000313" key="2">
    <source>
        <dbReference type="EMBL" id="KUJ10197.1"/>
    </source>
</evidence>
<feature type="chain" id="PRO_5007288199" evidence="1">
    <location>
        <begin position="20"/>
        <end position="108"/>
    </location>
</feature>
<evidence type="ECO:0000313" key="3">
    <source>
        <dbReference type="Proteomes" id="UP000070700"/>
    </source>
</evidence>
<evidence type="ECO:0000256" key="1">
    <source>
        <dbReference type="SAM" id="SignalP"/>
    </source>
</evidence>
<dbReference type="AlphaFoldDB" id="A0A132BET5"/>
<keyword evidence="3" id="KW-1185">Reference proteome</keyword>
<dbReference type="Proteomes" id="UP000070700">
    <property type="component" value="Unassembled WGS sequence"/>
</dbReference>
<reference evidence="2 3" key="1">
    <citation type="submission" date="2015-10" db="EMBL/GenBank/DDBJ databases">
        <title>Full genome of DAOMC 229536 Phialocephala scopiformis, a fungal endophyte of spruce producing the potent anti-insectan compound rugulosin.</title>
        <authorList>
            <consortium name="DOE Joint Genome Institute"/>
            <person name="Walker A.K."/>
            <person name="Frasz S.L."/>
            <person name="Seifert K.A."/>
            <person name="Miller J.D."/>
            <person name="Mondo S.J."/>
            <person name="Labutti K."/>
            <person name="Lipzen A."/>
            <person name="Dockter R."/>
            <person name="Kennedy M."/>
            <person name="Grigoriev I.V."/>
            <person name="Spatafora J.W."/>
        </authorList>
    </citation>
    <scope>NUCLEOTIDE SEQUENCE [LARGE SCALE GENOMIC DNA]</scope>
    <source>
        <strain evidence="2 3">CBS 120377</strain>
    </source>
</reference>
<keyword evidence="1" id="KW-0732">Signal</keyword>
<name>A0A132BET5_MOLSC</name>
<accession>A0A132BET5</accession>